<dbReference type="GO" id="GO:0005737">
    <property type="term" value="C:cytoplasm"/>
    <property type="evidence" value="ECO:0007669"/>
    <property type="project" value="UniProtKB-SubCell"/>
</dbReference>
<dbReference type="Proteomes" id="UP000270296">
    <property type="component" value="Unassembled WGS sequence"/>
</dbReference>
<dbReference type="InterPro" id="IPR041370">
    <property type="entry name" value="Mlase_EEF1AKMT1/ZCCHC4"/>
</dbReference>
<dbReference type="HAMAP" id="MF_03187">
    <property type="entry name" value="Methyltr_EFM5"/>
    <property type="match status" value="1"/>
</dbReference>
<keyword evidence="4 5" id="KW-0808">Transferase</keyword>
<keyword evidence="7" id="KW-1185">Reference proteome</keyword>
<evidence type="ECO:0000313" key="8">
    <source>
        <dbReference type="WBParaSite" id="SBAD_0000421801-mRNA-1"/>
    </source>
</evidence>
<evidence type="ECO:0000256" key="4">
    <source>
        <dbReference type="ARBA" id="ARBA00022679"/>
    </source>
</evidence>
<keyword evidence="2 5" id="KW-0963">Cytoplasm</keyword>
<accession>A0A183IK91</accession>
<dbReference type="OrthoDB" id="206354at2759"/>
<dbReference type="Pfam" id="PF10237">
    <property type="entry name" value="N6-adenineMlase"/>
    <property type="match status" value="1"/>
</dbReference>
<evidence type="ECO:0000256" key="3">
    <source>
        <dbReference type="ARBA" id="ARBA00022603"/>
    </source>
</evidence>
<dbReference type="PANTHER" id="PTHR13200">
    <property type="entry name" value="EEF1A LYSINE METHYLTRANSFERASE 1"/>
    <property type="match status" value="1"/>
</dbReference>
<dbReference type="GO" id="GO:0016279">
    <property type="term" value="F:protein-lysine N-methyltransferase activity"/>
    <property type="evidence" value="ECO:0007669"/>
    <property type="project" value="UniProtKB-UniRule"/>
</dbReference>
<sequence>MSGDVFSELSDQSLTALLEFYAEAEQSRTFGFEEDWQLSQFWYDDRTAEILAKECLQQCVDQKGVIGCICSPTVFIKLKETFCCDSVKFILFEFDRRFAKYGSEFVFYDCNGSLDELSNFQNTCDVVIADPPFLSKNCMRNIFQAIQLITRGKFIICTGVVLEEFILEHDNVHRCVFAPSHKNKLCNEFRCYANYVTSYLDSDVSENE</sequence>
<evidence type="ECO:0000313" key="7">
    <source>
        <dbReference type="Proteomes" id="UP000270296"/>
    </source>
</evidence>
<dbReference type="GO" id="GO:0032259">
    <property type="term" value="P:methylation"/>
    <property type="evidence" value="ECO:0007669"/>
    <property type="project" value="UniProtKB-KW"/>
</dbReference>
<dbReference type="WBParaSite" id="SBAD_0000421801-mRNA-1">
    <property type="protein sequence ID" value="SBAD_0000421801-mRNA-1"/>
    <property type="gene ID" value="SBAD_0000421801"/>
</dbReference>
<dbReference type="PANTHER" id="PTHR13200:SF0">
    <property type="entry name" value="EEF1A LYSINE METHYLTRANSFERASE 1"/>
    <property type="match status" value="1"/>
</dbReference>
<proteinExistence type="inferred from homology"/>
<keyword evidence="3 5" id="KW-0489">Methyltransferase</keyword>
<evidence type="ECO:0000256" key="2">
    <source>
        <dbReference type="ARBA" id="ARBA00022490"/>
    </source>
</evidence>
<reference evidence="6 7" key="2">
    <citation type="submission" date="2018-11" db="EMBL/GenBank/DDBJ databases">
        <authorList>
            <consortium name="Pathogen Informatics"/>
        </authorList>
    </citation>
    <scope>NUCLEOTIDE SEQUENCE [LARGE SCALE GENOMIC DNA]</scope>
</reference>
<dbReference type="EMBL" id="UZAM01008084">
    <property type="protein sequence ID" value="VDP03144.1"/>
    <property type="molecule type" value="Genomic_DNA"/>
</dbReference>
<comment type="function">
    <text evidence="5">S-adenosyl-L-methionine-dependent protein-lysine N-methyltransferase that methylates elongation factor 1-alpha.</text>
</comment>
<comment type="similarity">
    <text evidence="5">Belongs to the class I-like SAM-binding methyltransferase superfamily. EFM5 family.</text>
</comment>
<dbReference type="EC" id="2.1.1.-" evidence="5"/>
<dbReference type="InterPro" id="IPR019369">
    <property type="entry name" value="Efm5/EEF1AKMT1"/>
</dbReference>
<gene>
    <name evidence="6" type="ORF">SBAD_LOCUS4037</name>
</gene>
<evidence type="ECO:0000313" key="6">
    <source>
        <dbReference type="EMBL" id="VDP03144.1"/>
    </source>
</evidence>
<evidence type="ECO:0000256" key="1">
    <source>
        <dbReference type="ARBA" id="ARBA00004496"/>
    </source>
</evidence>
<reference evidence="8" key="1">
    <citation type="submission" date="2016-06" db="UniProtKB">
        <authorList>
            <consortium name="WormBaseParasite"/>
        </authorList>
    </citation>
    <scope>IDENTIFICATION</scope>
</reference>
<evidence type="ECO:0000256" key="5">
    <source>
        <dbReference type="HAMAP-Rule" id="MF_03187"/>
    </source>
</evidence>
<name>A0A183IK91_9BILA</name>
<comment type="subcellular location">
    <subcellularLocation>
        <location evidence="1 5">Cytoplasm</location>
    </subcellularLocation>
</comment>
<organism evidence="8">
    <name type="scientific">Soboliphyme baturini</name>
    <dbReference type="NCBI Taxonomy" id="241478"/>
    <lineage>
        <taxon>Eukaryota</taxon>
        <taxon>Metazoa</taxon>
        <taxon>Ecdysozoa</taxon>
        <taxon>Nematoda</taxon>
        <taxon>Enoplea</taxon>
        <taxon>Dorylaimia</taxon>
        <taxon>Dioctophymatida</taxon>
        <taxon>Dioctophymatoidea</taxon>
        <taxon>Soboliphymatidae</taxon>
        <taxon>Soboliphyme</taxon>
    </lineage>
</organism>
<protein>
    <recommendedName>
        <fullName evidence="5">Protein-lysine N-methyltransferase SBAD_LOCUS4037</fullName>
        <ecNumber evidence="5">2.1.1.-</ecNumber>
    </recommendedName>
</protein>
<dbReference type="AlphaFoldDB" id="A0A183IK91"/>